<dbReference type="EMBL" id="KE344760">
    <property type="protein sequence ID" value="EXB77509.1"/>
    <property type="molecule type" value="Genomic_DNA"/>
</dbReference>
<keyword evidence="3" id="KW-1185">Reference proteome</keyword>
<dbReference type="SUPFAM" id="SSF52402">
    <property type="entry name" value="Adenine nucleotide alpha hydrolases-like"/>
    <property type="match status" value="1"/>
</dbReference>
<evidence type="ECO:0000313" key="3">
    <source>
        <dbReference type="Proteomes" id="UP000030645"/>
    </source>
</evidence>
<dbReference type="PRINTS" id="PR01438">
    <property type="entry name" value="UNVRSLSTRESS"/>
</dbReference>
<dbReference type="PANTHER" id="PTHR31964:SF113">
    <property type="entry name" value="USPA DOMAIN-CONTAINING PROTEIN"/>
    <property type="match status" value="1"/>
</dbReference>
<dbReference type="CDD" id="cd23659">
    <property type="entry name" value="USP_At3g01520-like"/>
    <property type="match status" value="1"/>
</dbReference>
<dbReference type="PANTHER" id="PTHR31964">
    <property type="entry name" value="ADENINE NUCLEOTIDE ALPHA HYDROLASES-LIKE SUPERFAMILY PROTEIN"/>
    <property type="match status" value="1"/>
</dbReference>
<proteinExistence type="predicted"/>
<evidence type="ECO:0000313" key="2">
    <source>
        <dbReference type="EMBL" id="EXB77509.1"/>
    </source>
</evidence>
<dbReference type="InterPro" id="IPR006015">
    <property type="entry name" value="Universal_stress_UspA"/>
</dbReference>
<dbReference type="InterPro" id="IPR014729">
    <property type="entry name" value="Rossmann-like_a/b/a_fold"/>
</dbReference>
<dbReference type="KEGG" id="mnt:21398530"/>
<gene>
    <name evidence="2" type="ORF">L484_015434</name>
</gene>
<organism evidence="2 3">
    <name type="scientific">Morus notabilis</name>
    <dbReference type="NCBI Taxonomy" id="981085"/>
    <lineage>
        <taxon>Eukaryota</taxon>
        <taxon>Viridiplantae</taxon>
        <taxon>Streptophyta</taxon>
        <taxon>Embryophyta</taxon>
        <taxon>Tracheophyta</taxon>
        <taxon>Spermatophyta</taxon>
        <taxon>Magnoliopsida</taxon>
        <taxon>eudicotyledons</taxon>
        <taxon>Gunneridae</taxon>
        <taxon>Pentapetalae</taxon>
        <taxon>rosids</taxon>
        <taxon>fabids</taxon>
        <taxon>Rosales</taxon>
        <taxon>Moraceae</taxon>
        <taxon>Moreae</taxon>
        <taxon>Morus</taxon>
    </lineage>
</organism>
<dbReference type="Proteomes" id="UP000030645">
    <property type="component" value="Unassembled WGS sequence"/>
</dbReference>
<name>W9RYA7_9ROSA</name>
<feature type="domain" description="UspA" evidence="1">
    <location>
        <begin position="11"/>
        <end position="163"/>
    </location>
</feature>
<sequence length="166" mass="18519">MEEEIQKKKKKRVMVAIDESEYSHYALNWTLEKLHDTIFNSQLFILAVQSNADLGSAYASSFGSAHFVSTTHELVTSIQERNKKAALALLERAKEICKMHGTEAETITEFGNPKEVICEAVEKYNIELLVLGSRGKGAIKRTFLGSVSSYCVHNAKCPVLVVKKPD</sequence>
<dbReference type="Gene3D" id="3.40.50.620">
    <property type="entry name" value="HUPs"/>
    <property type="match status" value="1"/>
</dbReference>
<dbReference type="STRING" id="981085.W9RYA7"/>
<dbReference type="InterPro" id="IPR006016">
    <property type="entry name" value="UspA"/>
</dbReference>
<reference evidence="3" key="1">
    <citation type="submission" date="2013-01" db="EMBL/GenBank/DDBJ databases">
        <title>Draft Genome Sequence of a Mulberry Tree, Morus notabilis C.K. Schneid.</title>
        <authorList>
            <person name="He N."/>
            <person name="Zhao S."/>
        </authorList>
    </citation>
    <scope>NUCLEOTIDE SEQUENCE</scope>
</reference>
<evidence type="ECO:0000259" key="1">
    <source>
        <dbReference type="Pfam" id="PF00582"/>
    </source>
</evidence>
<dbReference type="Pfam" id="PF00582">
    <property type="entry name" value="Usp"/>
    <property type="match status" value="1"/>
</dbReference>
<protein>
    <submittedName>
        <fullName evidence="2">Universal stress protein A-like protein</fullName>
    </submittedName>
</protein>
<dbReference type="OrthoDB" id="843225at2759"/>
<dbReference type="eggNOG" id="ENOG502RZF9">
    <property type="taxonomic scope" value="Eukaryota"/>
</dbReference>
<dbReference type="AlphaFoldDB" id="W9RYA7"/>
<accession>W9RYA7</accession>